<evidence type="ECO:0000256" key="13">
    <source>
        <dbReference type="PIRNR" id="PIRNR001365"/>
    </source>
</evidence>
<dbReference type="OrthoDB" id="9782828at2"/>
<dbReference type="CDD" id="cd00950">
    <property type="entry name" value="DHDPS"/>
    <property type="match status" value="1"/>
</dbReference>
<keyword evidence="18" id="KW-1185">Reference proteome</keyword>
<dbReference type="Gene3D" id="3.20.20.70">
    <property type="entry name" value="Aldolase class I"/>
    <property type="match status" value="1"/>
</dbReference>
<evidence type="ECO:0000256" key="4">
    <source>
        <dbReference type="ARBA" id="ARBA00012086"/>
    </source>
</evidence>
<comment type="caution">
    <text evidence="17">The sequence shown here is derived from an EMBL/GenBank/DDBJ whole genome shotgun (WGS) entry which is preliminary data.</text>
</comment>
<dbReference type="SUPFAM" id="SSF51569">
    <property type="entry name" value="Aldolase"/>
    <property type="match status" value="1"/>
</dbReference>
<organism evidence="17 18">
    <name type="scientific">Apibacter adventoris</name>
    <dbReference type="NCBI Taxonomy" id="1679466"/>
    <lineage>
        <taxon>Bacteria</taxon>
        <taxon>Pseudomonadati</taxon>
        <taxon>Bacteroidota</taxon>
        <taxon>Flavobacteriia</taxon>
        <taxon>Flavobacteriales</taxon>
        <taxon>Weeksellaceae</taxon>
        <taxon>Apibacter</taxon>
    </lineage>
</organism>
<evidence type="ECO:0000256" key="5">
    <source>
        <dbReference type="ARBA" id="ARBA00022490"/>
    </source>
</evidence>
<dbReference type="AlphaFoldDB" id="A0A2S8AB62"/>
<dbReference type="GO" id="GO:0008840">
    <property type="term" value="F:4-hydroxy-tetrahydrodipicolinate synthase activity"/>
    <property type="evidence" value="ECO:0007669"/>
    <property type="project" value="UniProtKB-UniRule"/>
</dbReference>
<protein>
    <recommendedName>
        <fullName evidence="4 12">4-hydroxy-tetrahydrodipicolinate synthase</fullName>
        <shortName evidence="12">HTPA synthase</shortName>
        <ecNumber evidence="4 12">4.3.3.7</ecNumber>
    </recommendedName>
</protein>
<dbReference type="InterPro" id="IPR005263">
    <property type="entry name" value="DapA"/>
</dbReference>
<dbReference type="PANTHER" id="PTHR12128:SF66">
    <property type="entry name" value="4-HYDROXY-2-OXOGLUTARATE ALDOLASE, MITOCHONDRIAL"/>
    <property type="match status" value="1"/>
</dbReference>
<dbReference type="Pfam" id="PF00701">
    <property type="entry name" value="DHDPS"/>
    <property type="match status" value="1"/>
</dbReference>
<dbReference type="PROSITE" id="PS00666">
    <property type="entry name" value="DHDPS_2"/>
    <property type="match status" value="1"/>
</dbReference>
<evidence type="ECO:0000256" key="15">
    <source>
        <dbReference type="PIRSR" id="PIRSR001365-2"/>
    </source>
</evidence>
<dbReference type="UniPathway" id="UPA00034">
    <property type="reaction ID" value="UER00017"/>
</dbReference>
<dbReference type="GO" id="GO:0009089">
    <property type="term" value="P:lysine biosynthetic process via diaminopimelate"/>
    <property type="evidence" value="ECO:0007669"/>
    <property type="project" value="UniProtKB-UniRule"/>
</dbReference>
<keyword evidence="9 12" id="KW-0456">Lyase</keyword>
<feature type="active site" description="Schiff-base intermediate with substrate" evidence="12 14">
    <location>
        <position position="164"/>
    </location>
</feature>
<proteinExistence type="inferred from homology"/>
<keyword evidence="8 12" id="KW-0457">Lysine biosynthesis</keyword>
<dbReference type="RefSeq" id="WP_105247133.1">
    <property type="nucleotide sequence ID" value="NZ_PSZM01000040.1"/>
</dbReference>
<dbReference type="HAMAP" id="MF_00418">
    <property type="entry name" value="DapA"/>
    <property type="match status" value="1"/>
</dbReference>
<keyword evidence="10 12" id="KW-0704">Schiff base</keyword>
<feature type="site" description="L-lysine inhibitor binding" evidence="16">
    <location>
        <position position="86"/>
    </location>
</feature>
<evidence type="ECO:0000256" key="2">
    <source>
        <dbReference type="ARBA" id="ARBA00005120"/>
    </source>
</evidence>
<feature type="site" description="Part of a proton relay during catalysis" evidence="12 16">
    <location>
        <position position="109"/>
    </location>
</feature>
<dbReference type="GO" id="GO:0005829">
    <property type="term" value="C:cytosol"/>
    <property type="evidence" value="ECO:0007669"/>
    <property type="project" value="TreeGrafter"/>
</dbReference>
<keyword evidence="7 12" id="KW-0220">Diaminopimelate biosynthesis</keyword>
<feature type="site" description="L-lysine inhibitor binding" evidence="16">
    <location>
        <position position="82"/>
    </location>
</feature>
<sequence length="294" mass="32195">MKLLQGLGVALITPFNEDGSIDFPALEKIVHYNIENGVDYFVVLGTTAESATLSSEEKKKVIDCIKKSNNKRLPLVLGIGGNNTNEVISQIQLADLKDFVSILSVSPYYNKPSQEGIYQHYKALTQASTKPIILYNVPGRTASNIEAATTLRLANEFSSIIAIKEASPNFLQSTYIIKDKPENFMVISGDDELALPITLAGGSGVISVIGQALPNLVSSMIHLGLEKKVDEAYKIHYQIQNLFKLIFKEGNPAGIKALLAINGLCKPYTRLPLVHASEQLIHDIKIELNRISMS</sequence>
<comment type="function">
    <text evidence="1 12">Catalyzes the condensation of (S)-aspartate-beta-semialdehyde [(S)-ASA] and pyruvate to 4-hydroxy-tetrahydrodipicolinate (HTPA).</text>
</comment>
<dbReference type="EC" id="4.3.3.7" evidence="4 12"/>
<evidence type="ECO:0000256" key="7">
    <source>
        <dbReference type="ARBA" id="ARBA00022915"/>
    </source>
</evidence>
<dbReference type="EMBL" id="PSZM01000040">
    <property type="protein sequence ID" value="PQL91773.1"/>
    <property type="molecule type" value="Genomic_DNA"/>
</dbReference>
<comment type="subcellular location">
    <subcellularLocation>
        <location evidence="12">Cytoplasm</location>
    </subcellularLocation>
</comment>
<dbReference type="SMART" id="SM01130">
    <property type="entry name" value="DHDPS"/>
    <property type="match status" value="1"/>
</dbReference>
<comment type="caution">
    <text evidence="12">Was originally thought to be a dihydrodipicolinate synthase (DHDPS), catalyzing the condensation of (S)-aspartate-beta-semialdehyde [(S)-ASA] and pyruvate to dihydrodipicolinate (DHDP). However, it was shown in E.coli that the product of the enzymatic reaction is not dihydrodipicolinate but in fact (4S)-4-hydroxy-2,3,4,5-tetrahydro-(2S)-dipicolinic acid (HTPA), and that the consecutive dehydration reaction leading to DHDP is not spontaneous but catalyzed by DapB.</text>
</comment>
<name>A0A2S8AB62_9FLAO</name>
<evidence type="ECO:0000256" key="11">
    <source>
        <dbReference type="ARBA" id="ARBA00047836"/>
    </source>
</evidence>
<feature type="binding site" evidence="12 15">
    <location>
        <position position="206"/>
    </location>
    <ligand>
        <name>pyruvate</name>
        <dbReference type="ChEBI" id="CHEBI:15361"/>
    </ligand>
</feature>
<dbReference type="PANTHER" id="PTHR12128">
    <property type="entry name" value="DIHYDRODIPICOLINATE SYNTHASE"/>
    <property type="match status" value="1"/>
</dbReference>
<accession>A0A2S8AB62</accession>
<evidence type="ECO:0000256" key="10">
    <source>
        <dbReference type="ARBA" id="ARBA00023270"/>
    </source>
</evidence>
<comment type="catalytic activity">
    <reaction evidence="11 12">
        <text>L-aspartate 4-semialdehyde + pyruvate = (2S,4S)-4-hydroxy-2,3,4,5-tetrahydrodipicolinate + H2O + H(+)</text>
        <dbReference type="Rhea" id="RHEA:34171"/>
        <dbReference type="ChEBI" id="CHEBI:15361"/>
        <dbReference type="ChEBI" id="CHEBI:15377"/>
        <dbReference type="ChEBI" id="CHEBI:15378"/>
        <dbReference type="ChEBI" id="CHEBI:67139"/>
        <dbReference type="ChEBI" id="CHEBI:537519"/>
        <dbReference type="EC" id="4.3.3.7"/>
    </reaction>
</comment>
<evidence type="ECO:0000313" key="17">
    <source>
        <dbReference type="EMBL" id="PQL91773.1"/>
    </source>
</evidence>
<keyword evidence="5 12" id="KW-0963">Cytoplasm</keyword>
<evidence type="ECO:0000313" key="18">
    <source>
        <dbReference type="Proteomes" id="UP000238042"/>
    </source>
</evidence>
<dbReference type="PIRSF" id="PIRSF001365">
    <property type="entry name" value="DHDPS"/>
    <property type="match status" value="1"/>
</dbReference>
<dbReference type="InterPro" id="IPR013785">
    <property type="entry name" value="Aldolase_TIM"/>
</dbReference>
<comment type="similarity">
    <text evidence="3 12 13">Belongs to the DapA family.</text>
</comment>
<gene>
    <name evidence="12" type="primary">dapA</name>
    <name evidence="17" type="ORF">C4S77_08210</name>
</gene>
<keyword evidence="6 12" id="KW-0028">Amino-acid biosynthesis</keyword>
<comment type="pathway">
    <text evidence="2 12">Amino-acid biosynthesis; L-lysine biosynthesis via DAP pathway; (S)-tetrahydrodipicolinate from L-aspartate: step 3/4.</text>
</comment>
<evidence type="ECO:0000256" key="8">
    <source>
        <dbReference type="ARBA" id="ARBA00023154"/>
    </source>
</evidence>
<evidence type="ECO:0000256" key="9">
    <source>
        <dbReference type="ARBA" id="ARBA00023239"/>
    </source>
</evidence>
<evidence type="ECO:0000256" key="3">
    <source>
        <dbReference type="ARBA" id="ARBA00007592"/>
    </source>
</evidence>
<feature type="site" description="L-lysine inhibitor binding" evidence="16">
    <location>
        <position position="108"/>
    </location>
</feature>
<dbReference type="InterPro" id="IPR020625">
    <property type="entry name" value="Schiff_base-form_aldolases_AS"/>
</dbReference>
<comment type="subunit">
    <text evidence="12">Homotetramer; dimer of dimers.</text>
</comment>
<dbReference type="Proteomes" id="UP000238042">
    <property type="component" value="Unassembled WGS sequence"/>
</dbReference>
<evidence type="ECO:0000256" key="6">
    <source>
        <dbReference type="ARBA" id="ARBA00022605"/>
    </source>
</evidence>
<dbReference type="NCBIfam" id="TIGR00674">
    <property type="entry name" value="dapA"/>
    <property type="match status" value="1"/>
</dbReference>
<feature type="site" description="L-lysine inhibitor binding; via carbonyl oxygen" evidence="16">
    <location>
        <position position="51"/>
    </location>
</feature>
<dbReference type="PRINTS" id="PR00146">
    <property type="entry name" value="DHPICSNTHASE"/>
</dbReference>
<evidence type="ECO:0000256" key="14">
    <source>
        <dbReference type="PIRSR" id="PIRSR001365-1"/>
    </source>
</evidence>
<reference evidence="17 18" key="1">
    <citation type="submission" date="2018-02" db="EMBL/GenBank/DDBJ databases">
        <title>Genome sequences of Apibacter spp., gut symbionts of Asian honey bees.</title>
        <authorList>
            <person name="Kwong W.K."/>
            <person name="Steele M.I."/>
            <person name="Moran N.A."/>
        </authorList>
    </citation>
    <scope>NUCLEOTIDE SEQUENCE [LARGE SCALE GENOMIC DNA]</scope>
    <source>
        <strain evidence="18">wkB301</strain>
    </source>
</reference>
<evidence type="ECO:0000256" key="12">
    <source>
        <dbReference type="HAMAP-Rule" id="MF_00418"/>
    </source>
</evidence>
<dbReference type="InterPro" id="IPR002220">
    <property type="entry name" value="DapA-like"/>
</dbReference>
<feature type="active site" description="Proton donor/acceptor" evidence="12 14">
    <location>
        <position position="135"/>
    </location>
</feature>
<feature type="binding site" evidence="12 15">
    <location>
        <position position="47"/>
    </location>
    <ligand>
        <name>pyruvate</name>
        <dbReference type="ChEBI" id="CHEBI:15361"/>
    </ligand>
</feature>
<evidence type="ECO:0000256" key="1">
    <source>
        <dbReference type="ARBA" id="ARBA00003294"/>
    </source>
</evidence>
<evidence type="ECO:0000256" key="16">
    <source>
        <dbReference type="PIRSR" id="PIRSR001365-3"/>
    </source>
</evidence>
<dbReference type="GO" id="GO:0019877">
    <property type="term" value="P:diaminopimelate biosynthetic process"/>
    <property type="evidence" value="ECO:0007669"/>
    <property type="project" value="UniProtKB-UniRule"/>
</dbReference>
<feature type="site" description="Part of a proton relay during catalysis" evidence="12 16">
    <location>
        <position position="46"/>
    </location>
</feature>